<dbReference type="InterPro" id="IPR037523">
    <property type="entry name" value="VOC_core"/>
</dbReference>
<evidence type="ECO:0000313" key="3">
    <source>
        <dbReference type="Proteomes" id="UP001171902"/>
    </source>
</evidence>
<dbReference type="Proteomes" id="UP001171902">
    <property type="component" value="Unassembled WGS sequence"/>
</dbReference>
<name>A0ABT7YN35_9ACTN</name>
<dbReference type="InterPro" id="IPR052164">
    <property type="entry name" value="Anthracycline_SecMetBiosynth"/>
</dbReference>
<evidence type="ECO:0000313" key="2">
    <source>
        <dbReference type="EMBL" id="MDN3240057.1"/>
    </source>
</evidence>
<keyword evidence="3" id="KW-1185">Reference proteome</keyword>
<dbReference type="InterPro" id="IPR029068">
    <property type="entry name" value="Glyas_Bleomycin-R_OHBP_Dase"/>
</dbReference>
<dbReference type="PANTHER" id="PTHR33993">
    <property type="entry name" value="GLYOXALASE-RELATED"/>
    <property type="match status" value="1"/>
</dbReference>
<sequence>MTSIPIGAPVWSDALTSDLAADVPFYEQLFGWASMDAGEDFGHYTTFGIPDGSGGPGRPVTGVMPCPPGMEASRIWNLQFRVADCDAAAEQARRLGGTVVQGPEDVGEMLRFAMLEDPNGASFGLVESKEPGTGFGAWGEPNSVAWVEYRVDGVPAEAMRFYAELLGWNVNTPPWEDASNPKPYAAVSAAGDEREFGGCHAAEGWELDLPPQWNVMVAVEDTDRMCERAVELGGSVAAEPMDVPGLRIAGIATPTGTIVGIQSFRAWE</sequence>
<dbReference type="EMBL" id="JAUEMJ010000002">
    <property type="protein sequence ID" value="MDN3240057.1"/>
    <property type="molecule type" value="Genomic_DNA"/>
</dbReference>
<evidence type="ECO:0000259" key="1">
    <source>
        <dbReference type="PROSITE" id="PS51819"/>
    </source>
</evidence>
<protein>
    <submittedName>
        <fullName evidence="2">VOC family protein</fullName>
    </submittedName>
</protein>
<dbReference type="InterPro" id="IPR041581">
    <property type="entry name" value="Glyoxalase_6"/>
</dbReference>
<dbReference type="CDD" id="cd07247">
    <property type="entry name" value="SgaA_N_like"/>
    <property type="match status" value="1"/>
</dbReference>
<dbReference type="SUPFAM" id="SSF54593">
    <property type="entry name" value="Glyoxalase/Bleomycin resistance protein/Dihydroxybiphenyl dioxygenase"/>
    <property type="match status" value="2"/>
</dbReference>
<dbReference type="Pfam" id="PF18029">
    <property type="entry name" value="Glyoxalase_6"/>
    <property type="match status" value="2"/>
</dbReference>
<accession>A0ABT7YN35</accession>
<reference evidence="2" key="1">
    <citation type="submission" date="2023-06" db="EMBL/GenBank/DDBJ databases">
        <title>Gycomyces niveus sp.nov., a novel actinomycete isolated from soil in Shouguang.</title>
        <authorList>
            <person name="Yang X."/>
            <person name="Zhao J."/>
        </authorList>
    </citation>
    <scope>NUCLEOTIDE SEQUENCE</scope>
    <source>
        <strain evidence="2">NEAU C2</strain>
    </source>
</reference>
<feature type="domain" description="VOC" evidence="1">
    <location>
        <begin position="8"/>
        <end position="128"/>
    </location>
</feature>
<gene>
    <name evidence="2" type="ORF">QWI33_09990</name>
</gene>
<organism evidence="2 3">
    <name type="scientific">Glycomyces tritici</name>
    <dbReference type="NCBI Taxonomy" id="2665176"/>
    <lineage>
        <taxon>Bacteria</taxon>
        <taxon>Bacillati</taxon>
        <taxon>Actinomycetota</taxon>
        <taxon>Actinomycetes</taxon>
        <taxon>Glycomycetales</taxon>
        <taxon>Glycomycetaceae</taxon>
        <taxon>Glycomyces</taxon>
    </lineage>
</organism>
<dbReference type="PANTHER" id="PTHR33993:SF14">
    <property type="entry name" value="GB|AAF24581.1"/>
    <property type="match status" value="1"/>
</dbReference>
<dbReference type="RefSeq" id="WP_289957103.1">
    <property type="nucleotide sequence ID" value="NZ_JAUEMJ010000002.1"/>
</dbReference>
<dbReference type="PROSITE" id="PS51819">
    <property type="entry name" value="VOC"/>
    <property type="match status" value="1"/>
</dbReference>
<comment type="caution">
    <text evidence="2">The sequence shown here is derived from an EMBL/GenBank/DDBJ whole genome shotgun (WGS) entry which is preliminary data.</text>
</comment>
<proteinExistence type="predicted"/>
<dbReference type="Gene3D" id="3.10.180.10">
    <property type="entry name" value="2,3-Dihydroxybiphenyl 1,2-Dioxygenase, domain 1"/>
    <property type="match status" value="2"/>
</dbReference>